<dbReference type="OrthoDB" id="9121563at2"/>
<evidence type="ECO:0000256" key="6">
    <source>
        <dbReference type="ARBA" id="ARBA00022692"/>
    </source>
</evidence>
<name>A0A4Q9R912_9GAMM</name>
<gene>
    <name evidence="14" type="ORF">DNK44_03080</name>
</gene>
<evidence type="ECO:0000256" key="3">
    <source>
        <dbReference type="ARBA" id="ARBA00012438"/>
    </source>
</evidence>
<keyword evidence="10 11" id="KW-0472">Membrane</keyword>
<keyword evidence="9" id="KW-0902">Two-component regulatory system</keyword>
<dbReference type="PRINTS" id="PR00344">
    <property type="entry name" value="BCTRLSENSOR"/>
</dbReference>
<feature type="transmembrane region" description="Helical" evidence="11">
    <location>
        <begin position="12"/>
        <end position="37"/>
    </location>
</feature>
<dbReference type="SMART" id="SM00387">
    <property type="entry name" value="HATPase_c"/>
    <property type="match status" value="1"/>
</dbReference>
<dbReference type="SUPFAM" id="SSF47384">
    <property type="entry name" value="Homodimeric domain of signal transducing histidine kinase"/>
    <property type="match status" value="1"/>
</dbReference>
<dbReference type="InterPro" id="IPR003660">
    <property type="entry name" value="HAMP_dom"/>
</dbReference>
<evidence type="ECO:0000256" key="11">
    <source>
        <dbReference type="SAM" id="Phobius"/>
    </source>
</evidence>
<evidence type="ECO:0000256" key="5">
    <source>
        <dbReference type="ARBA" id="ARBA00022679"/>
    </source>
</evidence>
<organism evidence="14 15">
    <name type="scientific">Phytopseudomonas dryadis</name>
    <dbReference type="NCBI Taxonomy" id="2487520"/>
    <lineage>
        <taxon>Bacteria</taxon>
        <taxon>Pseudomonadati</taxon>
        <taxon>Pseudomonadota</taxon>
        <taxon>Gammaproteobacteria</taxon>
        <taxon>Pseudomonadales</taxon>
        <taxon>Pseudomonadaceae</taxon>
        <taxon>Phytopseudomonas</taxon>
    </lineage>
</organism>
<dbReference type="SMART" id="SM00304">
    <property type="entry name" value="HAMP"/>
    <property type="match status" value="1"/>
</dbReference>
<dbReference type="Pfam" id="PF00512">
    <property type="entry name" value="HisKA"/>
    <property type="match status" value="1"/>
</dbReference>
<evidence type="ECO:0000256" key="7">
    <source>
        <dbReference type="ARBA" id="ARBA00022777"/>
    </source>
</evidence>
<evidence type="ECO:0000256" key="1">
    <source>
        <dbReference type="ARBA" id="ARBA00000085"/>
    </source>
</evidence>
<feature type="transmembrane region" description="Helical" evidence="11">
    <location>
        <begin position="130"/>
        <end position="154"/>
    </location>
</feature>
<evidence type="ECO:0000259" key="13">
    <source>
        <dbReference type="PROSITE" id="PS50885"/>
    </source>
</evidence>
<evidence type="ECO:0000313" key="15">
    <source>
        <dbReference type="Proteomes" id="UP000293172"/>
    </source>
</evidence>
<comment type="caution">
    <text evidence="14">The sequence shown here is derived from an EMBL/GenBank/DDBJ whole genome shotgun (WGS) entry which is preliminary data.</text>
</comment>
<comment type="catalytic activity">
    <reaction evidence="1">
        <text>ATP + protein L-histidine = ADP + protein N-phospho-L-histidine.</text>
        <dbReference type="EC" id="2.7.13.3"/>
    </reaction>
</comment>
<dbReference type="Proteomes" id="UP000293172">
    <property type="component" value="Unassembled WGS sequence"/>
</dbReference>
<comment type="subcellular location">
    <subcellularLocation>
        <location evidence="2">Membrane</location>
    </subcellularLocation>
</comment>
<dbReference type="CDD" id="cd00082">
    <property type="entry name" value="HisKA"/>
    <property type="match status" value="1"/>
</dbReference>
<keyword evidence="8 11" id="KW-1133">Transmembrane helix</keyword>
<evidence type="ECO:0000256" key="8">
    <source>
        <dbReference type="ARBA" id="ARBA00022989"/>
    </source>
</evidence>
<evidence type="ECO:0000256" key="4">
    <source>
        <dbReference type="ARBA" id="ARBA00022553"/>
    </source>
</evidence>
<feature type="domain" description="HAMP" evidence="13">
    <location>
        <begin position="155"/>
        <end position="209"/>
    </location>
</feature>
<dbReference type="GO" id="GO:0000155">
    <property type="term" value="F:phosphorelay sensor kinase activity"/>
    <property type="evidence" value="ECO:0007669"/>
    <property type="project" value="InterPro"/>
</dbReference>
<dbReference type="Pfam" id="PF02518">
    <property type="entry name" value="HATPase_c"/>
    <property type="match status" value="1"/>
</dbReference>
<evidence type="ECO:0000256" key="2">
    <source>
        <dbReference type="ARBA" id="ARBA00004370"/>
    </source>
</evidence>
<keyword evidence="4" id="KW-0597">Phosphoprotein</keyword>
<dbReference type="Gene3D" id="1.10.287.130">
    <property type="match status" value="1"/>
</dbReference>
<feature type="domain" description="Histidine kinase" evidence="12">
    <location>
        <begin position="217"/>
        <end position="424"/>
    </location>
</feature>
<evidence type="ECO:0000259" key="12">
    <source>
        <dbReference type="PROSITE" id="PS50109"/>
    </source>
</evidence>
<keyword evidence="5" id="KW-0808">Transferase</keyword>
<reference evidence="14 15" key="1">
    <citation type="submission" date="2018-06" db="EMBL/GenBank/DDBJ databases">
        <title>Three novel Pseudomonas species isolated from symptomatic oak.</title>
        <authorList>
            <person name="Bueno-Gonzalez V."/>
            <person name="Brady C."/>
        </authorList>
    </citation>
    <scope>NUCLEOTIDE SEQUENCE [LARGE SCALE GENOMIC DNA]</scope>
    <source>
        <strain evidence="14 15">P6B</strain>
    </source>
</reference>
<dbReference type="InterPro" id="IPR036890">
    <property type="entry name" value="HATPase_C_sf"/>
</dbReference>
<dbReference type="InterPro" id="IPR050428">
    <property type="entry name" value="TCS_sensor_his_kinase"/>
</dbReference>
<evidence type="ECO:0000256" key="10">
    <source>
        <dbReference type="ARBA" id="ARBA00023136"/>
    </source>
</evidence>
<dbReference type="InterPro" id="IPR003661">
    <property type="entry name" value="HisK_dim/P_dom"/>
</dbReference>
<accession>A0A4Q9R912</accession>
<protein>
    <recommendedName>
        <fullName evidence="3">histidine kinase</fullName>
        <ecNumber evidence="3">2.7.13.3</ecNumber>
    </recommendedName>
</protein>
<dbReference type="RefSeq" id="WP_131197296.1">
    <property type="nucleotide sequence ID" value="NZ_QJUL01000003.1"/>
</dbReference>
<dbReference type="AlphaFoldDB" id="A0A4Q9R912"/>
<sequence>MLSRQPLLRRIVIAFVLMTLVVSGVFSLSIVAIVHFVEQHLVSQELDSELSIVLDEDLRRGERPRLDKSTRFFASHLAGYPIPAQFAEVGEGFSEVFEGDDAFYVFKRSTAAGDYLLVQEQHEFEARERLLFNVVLAGFLLSVVAAWGLGWWLARRVMAPVIRLANQVRHGDQLQPLAPLLAPEYPDDEVGHLAAAFDSTLGRLRHSLEREQLFTSDVSHELRTPLMIIASSCELLVEAPNLDRRQREQVQRIARATEDMRDLVQTFLLLARAVADEPQLGGGMSLADVALEQSRHWGPQLQEKGLRFELLDQGSDATPYNATFLRTVISNLLRNALHYTEQGSVRLILQAQAFRVEDSGIGIAQEQQDQIFQPFVRGDHARGEGLGLGLSLVKRICSHQGWAVRVSELPPRGSVFEVTLQAVAASSRSVSAIPG</sequence>
<keyword evidence="7 14" id="KW-0418">Kinase</keyword>
<dbReference type="SMART" id="SM00388">
    <property type="entry name" value="HisKA"/>
    <property type="match status" value="1"/>
</dbReference>
<dbReference type="EC" id="2.7.13.3" evidence="3"/>
<dbReference type="GO" id="GO:0005886">
    <property type="term" value="C:plasma membrane"/>
    <property type="evidence" value="ECO:0007669"/>
    <property type="project" value="TreeGrafter"/>
</dbReference>
<dbReference type="PANTHER" id="PTHR45436">
    <property type="entry name" value="SENSOR HISTIDINE KINASE YKOH"/>
    <property type="match status" value="1"/>
</dbReference>
<dbReference type="PROSITE" id="PS50109">
    <property type="entry name" value="HIS_KIN"/>
    <property type="match status" value="1"/>
</dbReference>
<keyword evidence="6 11" id="KW-0812">Transmembrane</keyword>
<dbReference type="Gene3D" id="3.30.565.10">
    <property type="entry name" value="Histidine kinase-like ATPase, C-terminal domain"/>
    <property type="match status" value="1"/>
</dbReference>
<evidence type="ECO:0000256" key="9">
    <source>
        <dbReference type="ARBA" id="ARBA00023012"/>
    </source>
</evidence>
<dbReference type="EMBL" id="QJUL01000003">
    <property type="protein sequence ID" value="TBU96617.1"/>
    <property type="molecule type" value="Genomic_DNA"/>
</dbReference>
<dbReference type="InterPro" id="IPR004358">
    <property type="entry name" value="Sig_transdc_His_kin-like_C"/>
</dbReference>
<dbReference type="InterPro" id="IPR036097">
    <property type="entry name" value="HisK_dim/P_sf"/>
</dbReference>
<dbReference type="SUPFAM" id="SSF55874">
    <property type="entry name" value="ATPase domain of HSP90 chaperone/DNA topoisomerase II/histidine kinase"/>
    <property type="match status" value="1"/>
</dbReference>
<dbReference type="InterPro" id="IPR005467">
    <property type="entry name" value="His_kinase_dom"/>
</dbReference>
<dbReference type="InterPro" id="IPR003594">
    <property type="entry name" value="HATPase_dom"/>
</dbReference>
<dbReference type="PROSITE" id="PS50885">
    <property type="entry name" value="HAMP"/>
    <property type="match status" value="1"/>
</dbReference>
<dbReference type="PANTHER" id="PTHR45436:SF16">
    <property type="entry name" value="HISTIDINE KINASE"/>
    <property type="match status" value="1"/>
</dbReference>
<proteinExistence type="predicted"/>
<evidence type="ECO:0000313" key="14">
    <source>
        <dbReference type="EMBL" id="TBU96617.1"/>
    </source>
</evidence>
<dbReference type="Gene3D" id="6.10.340.10">
    <property type="match status" value="1"/>
</dbReference>